<dbReference type="SMART" id="SM00871">
    <property type="entry name" value="AraC_E_bind"/>
    <property type="match status" value="1"/>
</dbReference>
<feature type="domain" description="AraC effector-binding" evidence="1">
    <location>
        <begin position="1"/>
        <end position="151"/>
    </location>
</feature>
<dbReference type="InterPro" id="IPR029442">
    <property type="entry name" value="GyrI-like"/>
</dbReference>
<dbReference type="SUPFAM" id="SSF55136">
    <property type="entry name" value="Probable bacterial effector-binding domain"/>
    <property type="match status" value="1"/>
</dbReference>
<organism evidence="2 3">
    <name type="scientific">Mesobacillus boroniphilus</name>
    <dbReference type="NCBI Taxonomy" id="308892"/>
    <lineage>
        <taxon>Bacteria</taxon>
        <taxon>Bacillati</taxon>
        <taxon>Bacillota</taxon>
        <taxon>Bacilli</taxon>
        <taxon>Bacillales</taxon>
        <taxon>Bacillaceae</taxon>
        <taxon>Mesobacillus</taxon>
    </lineage>
</organism>
<evidence type="ECO:0000313" key="2">
    <source>
        <dbReference type="EMBL" id="MBS8263679.1"/>
    </source>
</evidence>
<sequence length="154" mass="17496">MPEVKQLPEMKLVGIRVLCPGDQYIIEIPKASKRLSERIDEIANVVNPALQYGAFVVEHSSNEEDGYWVCVEVTEFGGIPDDMVALTIPAQMYAVSRHIGANDKIRQAYNELHQWIEANGYQRLTAKWHLEAFHEWSDPANIDVELLDTVAFEV</sequence>
<dbReference type="EMBL" id="QTKX01000001">
    <property type="protein sequence ID" value="MBS8263679.1"/>
    <property type="molecule type" value="Genomic_DNA"/>
</dbReference>
<protein>
    <submittedName>
        <fullName evidence="2">AraC family transcriptional regulator</fullName>
    </submittedName>
</protein>
<dbReference type="Gene3D" id="3.20.80.10">
    <property type="entry name" value="Regulatory factor, effector binding domain"/>
    <property type="match status" value="1"/>
</dbReference>
<evidence type="ECO:0000313" key="3">
    <source>
        <dbReference type="Proteomes" id="UP000761411"/>
    </source>
</evidence>
<dbReference type="InterPro" id="IPR010499">
    <property type="entry name" value="AraC_E-bd"/>
</dbReference>
<dbReference type="RefSeq" id="WP_213367229.1">
    <property type="nucleotide sequence ID" value="NZ_QTKX01000001.1"/>
</dbReference>
<accession>A0A944GVM9</accession>
<proteinExistence type="predicted"/>
<evidence type="ECO:0000259" key="1">
    <source>
        <dbReference type="SMART" id="SM00871"/>
    </source>
</evidence>
<gene>
    <name evidence="2" type="ORF">DYI25_04385</name>
</gene>
<keyword evidence="3" id="KW-1185">Reference proteome</keyword>
<name>A0A944GVM9_9BACI</name>
<dbReference type="Pfam" id="PF06445">
    <property type="entry name" value="GyrI-like"/>
    <property type="match status" value="1"/>
</dbReference>
<dbReference type="AlphaFoldDB" id="A0A944GVM9"/>
<dbReference type="InterPro" id="IPR011256">
    <property type="entry name" value="Reg_factor_effector_dom_sf"/>
</dbReference>
<dbReference type="Proteomes" id="UP000761411">
    <property type="component" value="Unassembled WGS sequence"/>
</dbReference>
<comment type="caution">
    <text evidence="2">The sequence shown here is derived from an EMBL/GenBank/DDBJ whole genome shotgun (WGS) entry which is preliminary data.</text>
</comment>
<reference evidence="2 3" key="1">
    <citation type="journal article" date="2021" name="Microorganisms">
        <title>Bacterial Dimethylsulfoniopropionate Biosynthesis in the East China Sea.</title>
        <authorList>
            <person name="Liu J."/>
            <person name="Zhang Y."/>
            <person name="Liu J."/>
            <person name="Zhong H."/>
            <person name="Williams B.T."/>
            <person name="Zheng Y."/>
            <person name="Curson A.R.J."/>
            <person name="Sun C."/>
            <person name="Sun H."/>
            <person name="Song D."/>
            <person name="Wagner Mackenzie B."/>
            <person name="Bermejo Martinez A."/>
            <person name="Todd J.D."/>
            <person name="Zhang X.H."/>
        </authorList>
    </citation>
    <scope>NUCLEOTIDE SEQUENCE [LARGE SCALE GENOMIC DNA]</scope>
    <source>
        <strain evidence="2 3">ESS08</strain>
    </source>
</reference>